<keyword evidence="1" id="KW-0732">Signal</keyword>
<feature type="chain" id="PRO_5021242501" evidence="1">
    <location>
        <begin position="23"/>
        <end position="408"/>
    </location>
</feature>
<accession>A0A4Z0PP34</accession>
<gene>
    <name evidence="3" type="ORF">E5J99_05120</name>
</gene>
<evidence type="ECO:0000259" key="2">
    <source>
        <dbReference type="Pfam" id="PF18962"/>
    </source>
</evidence>
<sequence length="408" mass="40852">MKKIFTLATLGLLSAGAFEAQAQITIDGQLTTTEVSTTGYTLVGRDTGPRGFAPSATNDAGLIALYAAADATNLYFFLVGTLQNDGTPPSKISNALQLLIARPGVAGVPVGTALPKPAAATAPAVNTAFQNFAPFLDQPGDIGIGIKGNDVAAQVQVDGIVYTGGTTPSAAAAVISGTTGLPATGAVAATIAGQTGNLAVFNGARVSYRTAVNLNSNPGFGVNGAGAVPAFGLEISVSRASIGLPAAGGAVRILALHNNQDGGFVSSDFIPQNSGPLPASFTNAPNLGTNPDFRLIPGTQSATLTIGASTGVTVLSSKSADAAAVAMGVYPNPAKGVATVSYNVGSRADNVNIVLTDLVGRQVRVLENSQRAAGMQSTTVSTANLAAGTYLVRVQVGDKVDTRKVVLQ</sequence>
<dbReference type="NCBIfam" id="TIGR04183">
    <property type="entry name" value="Por_Secre_tail"/>
    <property type="match status" value="1"/>
</dbReference>
<dbReference type="Proteomes" id="UP000297739">
    <property type="component" value="Unassembled WGS sequence"/>
</dbReference>
<evidence type="ECO:0000313" key="3">
    <source>
        <dbReference type="EMBL" id="TGE18288.1"/>
    </source>
</evidence>
<keyword evidence="4" id="KW-1185">Reference proteome</keyword>
<proteinExistence type="predicted"/>
<comment type="caution">
    <text evidence="3">The sequence shown here is derived from an EMBL/GenBank/DDBJ whole genome shotgun (WGS) entry which is preliminary data.</text>
</comment>
<evidence type="ECO:0000256" key="1">
    <source>
        <dbReference type="SAM" id="SignalP"/>
    </source>
</evidence>
<name>A0A4Z0PP34_9BACT</name>
<protein>
    <submittedName>
        <fullName evidence="3">T9SS type A sorting domain-containing protein</fullName>
    </submittedName>
</protein>
<organism evidence="3 4">
    <name type="scientific">Hymenobacter elongatus</name>
    <dbReference type="NCBI Taxonomy" id="877208"/>
    <lineage>
        <taxon>Bacteria</taxon>
        <taxon>Pseudomonadati</taxon>
        <taxon>Bacteroidota</taxon>
        <taxon>Cytophagia</taxon>
        <taxon>Cytophagales</taxon>
        <taxon>Hymenobacteraceae</taxon>
        <taxon>Hymenobacter</taxon>
    </lineage>
</organism>
<dbReference type="RefSeq" id="WP_135496650.1">
    <property type="nucleotide sequence ID" value="NZ_SRLD01000007.1"/>
</dbReference>
<evidence type="ECO:0000313" key="4">
    <source>
        <dbReference type="Proteomes" id="UP000297739"/>
    </source>
</evidence>
<feature type="signal peptide" evidence="1">
    <location>
        <begin position="1"/>
        <end position="22"/>
    </location>
</feature>
<dbReference type="AlphaFoldDB" id="A0A4Z0PP34"/>
<feature type="domain" description="Secretion system C-terminal sorting" evidence="2">
    <location>
        <begin position="329"/>
        <end position="406"/>
    </location>
</feature>
<dbReference type="EMBL" id="SRLD01000007">
    <property type="protein sequence ID" value="TGE18288.1"/>
    <property type="molecule type" value="Genomic_DNA"/>
</dbReference>
<reference evidence="3 4" key="1">
    <citation type="submission" date="2019-04" db="EMBL/GenBank/DDBJ databases">
        <authorList>
            <person name="Feng G."/>
            <person name="Zhang J."/>
            <person name="Zhu H."/>
        </authorList>
    </citation>
    <scope>NUCLEOTIDE SEQUENCE [LARGE SCALE GENOMIC DNA]</scope>
    <source>
        <strain evidence="3 4">JCM 17223</strain>
    </source>
</reference>
<dbReference type="OrthoDB" id="873118at2"/>
<dbReference type="Pfam" id="PF18962">
    <property type="entry name" value="Por_Secre_tail"/>
    <property type="match status" value="1"/>
</dbReference>
<dbReference type="InterPro" id="IPR026444">
    <property type="entry name" value="Secre_tail"/>
</dbReference>